<dbReference type="Proteomes" id="UP000058636">
    <property type="component" value="Unassembled WGS sequence"/>
</dbReference>
<gene>
    <name evidence="3" type="ORF">XD57_0092</name>
</gene>
<dbReference type="PRINTS" id="PR00368">
    <property type="entry name" value="FADPNR"/>
</dbReference>
<keyword evidence="1" id="KW-0560">Oxidoreductase</keyword>
<dbReference type="PANTHER" id="PTHR42949:SF3">
    <property type="entry name" value="ANAEROBIC GLYCEROL-3-PHOSPHATE DEHYDROGENASE SUBUNIT B"/>
    <property type="match status" value="1"/>
</dbReference>
<comment type="caution">
    <text evidence="3">The sequence shown here is derived from an EMBL/GenBank/DDBJ whole genome shotgun (WGS) entry which is preliminary data.</text>
</comment>
<dbReference type="InterPro" id="IPR051691">
    <property type="entry name" value="Metab_Enz_Cyan_OpOx_G3PDH"/>
</dbReference>
<dbReference type="SUPFAM" id="SSF51905">
    <property type="entry name" value="FAD/NAD(P)-binding domain"/>
    <property type="match status" value="1"/>
</dbReference>
<dbReference type="InterPro" id="IPR023753">
    <property type="entry name" value="FAD/NAD-binding_dom"/>
</dbReference>
<evidence type="ECO:0000313" key="3">
    <source>
        <dbReference type="EMBL" id="KUK23796.1"/>
    </source>
</evidence>
<evidence type="ECO:0000256" key="1">
    <source>
        <dbReference type="ARBA" id="ARBA00023002"/>
    </source>
</evidence>
<dbReference type="GO" id="GO:0016491">
    <property type="term" value="F:oxidoreductase activity"/>
    <property type="evidence" value="ECO:0007669"/>
    <property type="project" value="UniProtKB-KW"/>
</dbReference>
<name>A0A124FG82_9THEM</name>
<proteinExistence type="predicted"/>
<organism evidence="3 4">
    <name type="scientific">Thermotoga petrophila</name>
    <dbReference type="NCBI Taxonomy" id="93929"/>
    <lineage>
        <taxon>Bacteria</taxon>
        <taxon>Thermotogati</taxon>
        <taxon>Thermotogota</taxon>
        <taxon>Thermotogae</taxon>
        <taxon>Thermotogales</taxon>
        <taxon>Thermotogaceae</taxon>
        <taxon>Thermotoga</taxon>
    </lineage>
</organism>
<sequence length="403" mass="44745">MRVDVMVIGAGAAGMAAALKAKEEGAEVLLVERDERTGGILNQCIHNGFGLHYFRQELTGPEYAERFQEKMEKIGIRALTNAYVKRVEDRRVILVTEQGIEEVEVGALVYATGARERPFGSLMIPGDRPSGIFTAGVAQRLINIENRLPGKRALILGSGDIGLIMARRLTLEGMEVVGVVERLPYAGGLLRNVIQCLEDYNIPLFLSSTVVEVRGRERLEEVVVAKLDEQFRPIPGTERVFKVDTLVLSVGLIPQVELIENLVVKNPTSRGVGVSNIGQTSRDWIFSAGNCTVIFDLVDYVSYEGETAGRYAAKFVKGEIPQEKIPVKPGKNVMVVHPIWYTPEEPLTLYLRVKKPMEKGRLVVGRFAREFEDLVPSEMLRVKISDRDLEGLDEIVVSVEEVN</sequence>
<reference evidence="3 4" key="1">
    <citation type="journal article" date="2015" name="MBio">
        <title>Genome-Resolved Metagenomic Analysis Reveals Roles for Candidate Phyla and Other Microbial Community Members in Biogeochemical Transformations in Oil Reservoirs.</title>
        <authorList>
            <person name="Hu P."/>
            <person name="Tom L."/>
            <person name="Singh A."/>
            <person name="Thomas B.C."/>
            <person name="Baker B.J."/>
            <person name="Piceno Y.M."/>
            <person name="Andersen G.L."/>
            <person name="Banfield J.F."/>
        </authorList>
    </citation>
    <scope>NUCLEOTIDE SEQUENCE [LARGE SCALE GENOMIC DNA]</scope>
    <source>
        <strain evidence="3">46_26</strain>
    </source>
</reference>
<dbReference type="PANTHER" id="PTHR42949">
    <property type="entry name" value="ANAEROBIC GLYCEROL-3-PHOSPHATE DEHYDROGENASE SUBUNIT B"/>
    <property type="match status" value="1"/>
</dbReference>
<dbReference type="AlphaFoldDB" id="A0A124FG82"/>
<dbReference type="EMBL" id="LGFG01000003">
    <property type="protein sequence ID" value="KUK23796.1"/>
    <property type="molecule type" value="Genomic_DNA"/>
</dbReference>
<evidence type="ECO:0000259" key="2">
    <source>
        <dbReference type="Pfam" id="PF07992"/>
    </source>
</evidence>
<dbReference type="PATRIC" id="fig|93930.3.peg.557"/>
<accession>A0A124FG82</accession>
<dbReference type="Gene3D" id="3.50.50.60">
    <property type="entry name" value="FAD/NAD(P)-binding domain"/>
    <property type="match status" value="2"/>
</dbReference>
<evidence type="ECO:0000313" key="4">
    <source>
        <dbReference type="Proteomes" id="UP000058636"/>
    </source>
</evidence>
<dbReference type="PRINTS" id="PR00469">
    <property type="entry name" value="PNDRDTASEII"/>
</dbReference>
<feature type="domain" description="FAD/NAD(P)-binding" evidence="2">
    <location>
        <begin position="4"/>
        <end position="298"/>
    </location>
</feature>
<dbReference type="Pfam" id="PF07992">
    <property type="entry name" value="Pyr_redox_2"/>
    <property type="match status" value="1"/>
</dbReference>
<dbReference type="InterPro" id="IPR036188">
    <property type="entry name" value="FAD/NAD-bd_sf"/>
</dbReference>
<protein>
    <submittedName>
        <fullName evidence="3">Oxidoreductase, putative</fullName>
    </submittedName>
</protein>